<dbReference type="AlphaFoldDB" id="A0A4Y2UJY7"/>
<keyword evidence="3" id="KW-1185">Reference proteome</keyword>
<evidence type="ECO:0000313" key="3">
    <source>
        <dbReference type="Proteomes" id="UP000499080"/>
    </source>
</evidence>
<evidence type="ECO:0000256" key="1">
    <source>
        <dbReference type="SAM" id="MobiDB-lite"/>
    </source>
</evidence>
<organism evidence="2 3">
    <name type="scientific">Araneus ventricosus</name>
    <name type="common">Orbweaver spider</name>
    <name type="synonym">Epeira ventricosa</name>
    <dbReference type="NCBI Taxonomy" id="182803"/>
    <lineage>
        <taxon>Eukaryota</taxon>
        <taxon>Metazoa</taxon>
        <taxon>Ecdysozoa</taxon>
        <taxon>Arthropoda</taxon>
        <taxon>Chelicerata</taxon>
        <taxon>Arachnida</taxon>
        <taxon>Araneae</taxon>
        <taxon>Araneomorphae</taxon>
        <taxon>Entelegynae</taxon>
        <taxon>Araneoidea</taxon>
        <taxon>Araneidae</taxon>
        <taxon>Araneus</taxon>
    </lineage>
</organism>
<sequence length="101" mass="11082">MQTPELQHLKKDDDMSTSSAPEDILEYNMSEKLDETSSDEATSSTTPPIGPKPQKQKLKYIIPTKSLHAERCIVTKDICTPSSTPFQCGSQQGSPKALSVE</sequence>
<dbReference type="EMBL" id="BGPR01037691">
    <property type="protein sequence ID" value="GBO13355.1"/>
    <property type="molecule type" value="Genomic_DNA"/>
</dbReference>
<proteinExistence type="predicted"/>
<dbReference type="Proteomes" id="UP000499080">
    <property type="component" value="Unassembled WGS sequence"/>
</dbReference>
<protein>
    <submittedName>
        <fullName evidence="2">Uncharacterized protein</fullName>
    </submittedName>
</protein>
<reference evidence="2 3" key="1">
    <citation type="journal article" date="2019" name="Sci. Rep.">
        <title>Orb-weaving spider Araneus ventricosus genome elucidates the spidroin gene catalogue.</title>
        <authorList>
            <person name="Kono N."/>
            <person name="Nakamura H."/>
            <person name="Ohtoshi R."/>
            <person name="Moran D.A.P."/>
            <person name="Shinohara A."/>
            <person name="Yoshida Y."/>
            <person name="Fujiwara M."/>
            <person name="Mori M."/>
            <person name="Tomita M."/>
            <person name="Arakawa K."/>
        </authorList>
    </citation>
    <scope>NUCLEOTIDE SEQUENCE [LARGE SCALE GENOMIC DNA]</scope>
</reference>
<evidence type="ECO:0000313" key="2">
    <source>
        <dbReference type="EMBL" id="GBO13355.1"/>
    </source>
</evidence>
<feature type="region of interest" description="Disordered" evidence="1">
    <location>
        <begin position="1"/>
        <end position="57"/>
    </location>
</feature>
<comment type="caution">
    <text evidence="2">The sequence shown here is derived from an EMBL/GenBank/DDBJ whole genome shotgun (WGS) entry which is preliminary data.</text>
</comment>
<accession>A0A4Y2UJY7</accession>
<name>A0A4Y2UJY7_ARAVE</name>
<gene>
    <name evidence="2" type="ORF">AVEN_41246_1</name>
</gene>